<feature type="region of interest" description="Disordered" evidence="1">
    <location>
        <begin position="534"/>
        <end position="557"/>
    </location>
</feature>
<feature type="compositionally biased region" description="Low complexity" evidence="1">
    <location>
        <begin position="327"/>
        <end position="338"/>
    </location>
</feature>
<reference evidence="2" key="2">
    <citation type="submission" date="2021-08" db="EMBL/GenBank/DDBJ databases">
        <authorList>
            <person name="Gostincar C."/>
            <person name="Sun X."/>
            <person name="Song Z."/>
            <person name="Gunde-Cimerman N."/>
        </authorList>
    </citation>
    <scope>NUCLEOTIDE SEQUENCE</scope>
    <source>
        <strain evidence="2">EXF-8016</strain>
    </source>
</reference>
<evidence type="ECO:0000313" key="3">
    <source>
        <dbReference type="Proteomes" id="UP000767238"/>
    </source>
</evidence>
<name>A0A9P8G7B3_AURME</name>
<protein>
    <submittedName>
        <fullName evidence="2">Uncharacterized protein</fullName>
    </submittedName>
</protein>
<feature type="compositionally biased region" description="Pro residues" evidence="1">
    <location>
        <begin position="419"/>
        <end position="434"/>
    </location>
</feature>
<feature type="region of interest" description="Disordered" evidence="1">
    <location>
        <begin position="57"/>
        <end position="111"/>
    </location>
</feature>
<feature type="region of interest" description="Disordered" evidence="1">
    <location>
        <begin position="971"/>
        <end position="1023"/>
    </location>
</feature>
<feature type="compositionally biased region" description="Polar residues" evidence="1">
    <location>
        <begin position="361"/>
        <end position="370"/>
    </location>
</feature>
<gene>
    <name evidence="2" type="ORF">KCV03_g9524</name>
</gene>
<feature type="region of interest" description="Disordered" evidence="1">
    <location>
        <begin position="687"/>
        <end position="774"/>
    </location>
</feature>
<dbReference type="EMBL" id="JAHFYH010000127">
    <property type="protein sequence ID" value="KAH0211954.1"/>
    <property type="molecule type" value="Genomic_DNA"/>
</dbReference>
<feature type="compositionally biased region" description="Polar residues" evidence="1">
    <location>
        <begin position="265"/>
        <end position="302"/>
    </location>
</feature>
<dbReference type="Proteomes" id="UP000767238">
    <property type="component" value="Unassembled WGS sequence"/>
</dbReference>
<accession>A0A9P8G7B3</accession>
<feature type="compositionally biased region" description="Low complexity" evidence="1">
    <location>
        <begin position="372"/>
        <end position="385"/>
    </location>
</feature>
<feature type="compositionally biased region" description="Basic and acidic residues" evidence="1">
    <location>
        <begin position="59"/>
        <end position="69"/>
    </location>
</feature>
<sequence>MPYIIPHVNDLNPRLPRMLIGHRVLPETNPLRRFEEHKRETWARDYSYMCLVGMIPAKEPSKGRPDRRLPQAPLPPGSHARKLLGKPLPLELPAPPPPPGPSPAPSPRPLEHVLRRNPITASPLGRSKKPVVPVTTESCDAPWKRVFGRIPPRVLATIPENINNTTMAPRPTTDEDLCLVPQGSENAVPTVRGIIEEYYEDKEYEQSNVQEKETPLKEKRTPVYLSPEQAQYTAEAIRRSNVNSAVRPTAVRLPPKAKQVLGSPQPINNNSDWHLSNSVEQSPLHSKGNSVNSLRHSASSKVASLLTPTKARKPSTSSLAHSKVVKHTSSSSHHTTISHTHKNTSLSFSPIKHSSILSSIGMSAQGSPTKQAAAGASSDKGSAKSPVSPNKPAASPKKEVSSLKRAMSTLLTPKRAPEDVPPPPPKKDTPPPVTDKPTHLKMSSNIIDVGRPSDAYSGNGFAATAESTDDEKQSIKSRETITVAFGDECSPVKEVKSGVVKMTHQPYSPFVGQKATFEADPKLVKEINEEFQSPPMDSTLFHSPQLGKKVSPKSAEKAKTPRFVAGGLLEGGLLPPTTYQPPPEIGEQVRPKTEIYSPSMYSVTNGHDVFREAVSTPVVPSNSPANNDKQVDGTLLDARIPGIQYIKTVQDNEYVYRPEDHTFNRHRGETPVMTYDFATAGAQQSQARSISGPATVQTPTNNVTGYNGMPFEHPSAVPPPLRRTSRDNSSRSSSGRSLRDRYRETGGLGIELSEPTNSYYTHDNGTTMGIDGDGNFERRRATVAMRSPDYFTKQGNFDTPASQLPMSDERKYRSFMEESYKELNHAMHTRHDAKVSKLDILADKIDQIFADNRKLRQDVNAIATENRKIFEEERKHREAVDIIAANNYLLRESVDAVVVENRKIRENVSDMAEHILDNEKLDLLVDKIVERLHPTIVRGIEKNDLNTERILACIDKRHEQVLKEFDHHKYKQGKGVRASPSSSAGQFSPSSQGFFSPSSNGHFSPGFKGYRHPGKYSEEPSER</sequence>
<evidence type="ECO:0000256" key="1">
    <source>
        <dbReference type="SAM" id="MobiDB-lite"/>
    </source>
</evidence>
<dbReference type="AlphaFoldDB" id="A0A9P8G7B3"/>
<feature type="region of interest" description="Disordered" evidence="1">
    <location>
        <begin position="361"/>
        <end position="440"/>
    </location>
</feature>
<evidence type="ECO:0000313" key="2">
    <source>
        <dbReference type="EMBL" id="KAH0211954.1"/>
    </source>
</evidence>
<feature type="compositionally biased region" description="Pro residues" evidence="1">
    <location>
        <begin position="90"/>
        <end position="108"/>
    </location>
</feature>
<feature type="non-terminal residue" evidence="2">
    <location>
        <position position="1023"/>
    </location>
</feature>
<comment type="caution">
    <text evidence="2">The sequence shown here is derived from an EMBL/GenBank/DDBJ whole genome shotgun (WGS) entry which is preliminary data.</text>
</comment>
<feature type="region of interest" description="Disordered" evidence="1">
    <location>
        <begin position="247"/>
        <end position="349"/>
    </location>
</feature>
<proteinExistence type="predicted"/>
<dbReference type="OrthoDB" id="3909341at2759"/>
<feature type="compositionally biased region" description="Polar residues" evidence="1">
    <location>
        <begin position="754"/>
        <end position="767"/>
    </location>
</feature>
<feature type="compositionally biased region" description="Low complexity" evidence="1">
    <location>
        <begin position="978"/>
        <end position="999"/>
    </location>
</feature>
<organism evidence="2 3">
    <name type="scientific">Aureobasidium melanogenum</name>
    <name type="common">Aureobasidium pullulans var. melanogenum</name>
    <dbReference type="NCBI Taxonomy" id="46634"/>
    <lineage>
        <taxon>Eukaryota</taxon>
        <taxon>Fungi</taxon>
        <taxon>Dikarya</taxon>
        <taxon>Ascomycota</taxon>
        <taxon>Pezizomycotina</taxon>
        <taxon>Dothideomycetes</taxon>
        <taxon>Dothideomycetidae</taxon>
        <taxon>Dothideales</taxon>
        <taxon>Saccotheciaceae</taxon>
        <taxon>Aureobasidium</taxon>
    </lineage>
</organism>
<reference evidence="2" key="1">
    <citation type="journal article" date="2021" name="J Fungi (Basel)">
        <title>Virulence traits and population genomics of the black yeast Aureobasidium melanogenum.</title>
        <authorList>
            <person name="Cernosa A."/>
            <person name="Sun X."/>
            <person name="Gostincar C."/>
            <person name="Fang C."/>
            <person name="Gunde-Cimerman N."/>
            <person name="Song Z."/>
        </authorList>
    </citation>
    <scope>NUCLEOTIDE SEQUENCE</scope>
    <source>
        <strain evidence="2">EXF-8016</strain>
    </source>
</reference>
<feature type="compositionally biased region" description="Polar residues" evidence="1">
    <location>
        <begin position="687"/>
        <end position="705"/>
    </location>
</feature>